<comment type="subcellular location">
    <subcellularLocation>
        <location evidence="1">Cytoplasm</location>
        <location evidence="1">Nucleoid</location>
    </subcellularLocation>
</comment>
<protein>
    <recommendedName>
        <fullName evidence="3">Recombination-associated protein RdgC</fullName>
    </recommendedName>
</protein>
<evidence type="ECO:0000256" key="4">
    <source>
        <dbReference type="ARBA" id="ARBA00022490"/>
    </source>
</evidence>
<evidence type="ECO:0000256" key="2">
    <source>
        <dbReference type="ARBA" id="ARBA00008657"/>
    </source>
</evidence>
<dbReference type="AlphaFoldDB" id="A0A1R4I539"/>
<dbReference type="Pfam" id="PF04381">
    <property type="entry name" value="RdgC"/>
    <property type="match status" value="1"/>
</dbReference>
<evidence type="ECO:0000313" key="6">
    <source>
        <dbReference type="EMBL" id="SJN14859.1"/>
    </source>
</evidence>
<organism evidence="6 7">
    <name type="scientific">Halomonas citrativorans</name>
    <dbReference type="NCBI Taxonomy" id="2742612"/>
    <lineage>
        <taxon>Bacteria</taxon>
        <taxon>Pseudomonadati</taxon>
        <taxon>Pseudomonadota</taxon>
        <taxon>Gammaproteobacteria</taxon>
        <taxon>Oceanospirillales</taxon>
        <taxon>Halomonadaceae</taxon>
        <taxon>Halomonas</taxon>
    </lineage>
</organism>
<keyword evidence="5" id="KW-0233">DNA recombination</keyword>
<evidence type="ECO:0000256" key="1">
    <source>
        <dbReference type="ARBA" id="ARBA00004453"/>
    </source>
</evidence>
<dbReference type="GO" id="GO:0003690">
    <property type="term" value="F:double-stranded DNA binding"/>
    <property type="evidence" value="ECO:0007669"/>
    <property type="project" value="TreeGrafter"/>
</dbReference>
<evidence type="ECO:0000256" key="3">
    <source>
        <dbReference type="ARBA" id="ARBA00022296"/>
    </source>
</evidence>
<keyword evidence="4" id="KW-0963">Cytoplasm</keyword>
<accession>A0A1R4I539</accession>
<proteinExistence type="inferred from homology"/>
<dbReference type="GO" id="GO:0000018">
    <property type="term" value="P:regulation of DNA recombination"/>
    <property type="evidence" value="ECO:0007669"/>
    <property type="project" value="TreeGrafter"/>
</dbReference>
<dbReference type="RefSeq" id="WP_087111343.1">
    <property type="nucleotide sequence ID" value="NZ_FUKM01000058.1"/>
</dbReference>
<evidence type="ECO:0000313" key="7">
    <source>
        <dbReference type="Proteomes" id="UP000196331"/>
    </source>
</evidence>
<dbReference type="OrthoDB" id="6452580at2"/>
<gene>
    <name evidence="6" type="ORF">CZ787_17255</name>
</gene>
<sequence length="323" mass="36139">MTILKNAIVLKARLPEIALLRQQLAAAERGEIAETEFRRDAFVPALAEEMVAEFPSGFALCLRCEEKIIPKGTIAEAVFKRVTELETERGDLLDDEERDQLNADVSMEICKKAFVKTKYIRAFYHVESEFLFIDTTSPGDVSRLMGTLVKLAGKIQTVTIHISGVKNGVTTRLRQLIAAELGDEVRPFGQLEADDMARIRRQLAPGEPIEVITYKGTWLAENDEVLAQLADGFEVEEIGMSYPPAAMTFRLTHQFRFKGIDFAPQEPDENGGEVDGIHDWRMNVMREVEGMVGVVTELCDLMEYEQPVLDEAADDGAEQEPAE</sequence>
<comment type="caution">
    <text evidence="6">The sequence shown here is derived from an EMBL/GenBank/DDBJ whole genome shotgun (WGS) entry which is preliminary data.</text>
</comment>
<dbReference type="Proteomes" id="UP000196331">
    <property type="component" value="Unassembled WGS sequence"/>
</dbReference>
<name>A0A1R4I539_9GAMM</name>
<comment type="similarity">
    <text evidence="2">Belongs to the RdgC family.</text>
</comment>
<dbReference type="GO" id="GO:0006310">
    <property type="term" value="P:DNA recombination"/>
    <property type="evidence" value="ECO:0007669"/>
    <property type="project" value="UniProtKB-KW"/>
</dbReference>
<dbReference type="PANTHER" id="PTHR38103">
    <property type="entry name" value="RECOMBINATION-ASSOCIATED PROTEIN RDGC"/>
    <property type="match status" value="1"/>
</dbReference>
<dbReference type="GO" id="GO:0043590">
    <property type="term" value="C:bacterial nucleoid"/>
    <property type="evidence" value="ECO:0007669"/>
    <property type="project" value="TreeGrafter"/>
</dbReference>
<dbReference type="EMBL" id="FUKM01000058">
    <property type="protein sequence ID" value="SJN14859.1"/>
    <property type="molecule type" value="Genomic_DNA"/>
</dbReference>
<reference evidence="6 7" key="1">
    <citation type="submission" date="2017-02" db="EMBL/GenBank/DDBJ databases">
        <authorList>
            <person name="Dridi B."/>
        </authorList>
    </citation>
    <scope>NUCLEOTIDE SEQUENCE [LARGE SCALE GENOMIC DNA]</scope>
    <source>
        <strain evidence="6 7">JB380</strain>
    </source>
</reference>
<evidence type="ECO:0000256" key="5">
    <source>
        <dbReference type="ARBA" id="ARBA00023172"/>
    </source>
</evidence>
<dbReference type="InterPro" id="IPR007476">
    <property type="entry name" value="RdgC"/>
</dbReference>
<dbReference type="PANTHER" id="PTHR38103:SF1">
    <property type="entry name" value="RECOMBINATION-ASSOCIATED PROTEIN RDGC"/>
    <property type="match status" value="1"/>
</dbReference>